<dbReference type="AlphaFoldDB" id="A0A120FLG0"/>
<sequence length="386" mass="43573">MNNEFSTKGSLDTFVALAKLARLKTRWANYTSRMWDTGDAIAARERAVAYIGECIAEGIYRHEPAVFCPEIQTHFRAVGLIIDEHIDPGQPTLNRRRLLIERVEKFTSFAPYQQGLCWTGTGETTAESLNAVDKSKELFRFLRAREGGVPRQLRPTIPFTSEQARELIDEVGYLYEGIRERLRTIDHLFQDRSRDEVAWMPEDIGRNIDLLSHQLEREKRDRTLIRIDGMAEARRADVTYDPFFDTQSEPSPASGTEGLSSRTSSPSSNEVFRDENVSPERSQRSNEDSRSLGAFDDYRSAWTAYVAGEGSHTKAATSRMEDGVDDEERLGFDPVTVSPRKSEGTSLHEPAAAMGSNAARDEINASEGDRRKLSERQRTRSPGLDD</sequence>
<reference evidence="2 3" key="1">
    <citation type="submission" date="2015-11" db="EMBL/GenBank/DDBJ databases">
        <title>Draft Genome Sequence of the Strain BR 10423 (Rhizobium sp.) isolated from nodules of Mimosa pudica.</title>
        <authorList>
            <person name="Barauna A.C."/>
            <person name="Zilli J.E."/>
            <person name="Simoes-Araujo J.L."/>
            <person name="Reis V.M."/>
            <person name="James E.K."/>
            <person name="Reis F.B.Jr."/>
            <person name="Rouws L.F."/>
            <person name="Passos S.R."/>
            <person name="Gois S.R."/>
        </authorList>
    </citation>
    <scope>NUCLEOTIDE SEQUENCE [LARGE SCALE GENOMIC DNA]</scope>
    <source>
        <strain evidence="2 3">BR10423</strain>
    </source>
</reference>
<dbReference type="Proteomes" id="UP000068164">
    <property type="component" value="Unassembled WGS sequence"/>
</dbReference>
<accession>A0A120FLG0</accession>
<comment type="caution">
    <text evidence="2">The sequence shown here is derived from an EMBL/GenBank/DDBJ whole genome shotgun (WGS) entry which is preliminary data.</text>
</comment>
<dbReference type="EMBL" id="LNCD01000073">
    <property type="protein sequence ID" value="KWV52132.1"/>
    <property type="molecule type" value="Genomic_DNA"/>
</dbReference>
<feature type="compositionally biased region" description="Basic and acidic residues" evidence="1">
    <location>
        <begin position="359"/>
        <end position="378"/>
    </location>
</feature>
<gene>
    <name evidence="2" type="ORF">AS026_05140</name>
</gene>
<evidence type="ECO:0000313" key="3">
    <source>
        <dbReference type="Proteomes" id="UP000068164"/>
    </source>
</evidence>
<proteinExistence type="predicted"/>
<name>A0A120FLG0_9HYPH</name>
<evidence type="ECO:0000313" key="2">
    <source>
        <dbReference type="EMBL" id="KWV52132.1"/>
    </source>
</evidence>
<dbReference type="RefSeq" id="WP_028749267.1">
    <property type="nucleotide sequence ID" value="NZ_LNCD01000073.1"/>
</dbReference>
<keyword evidence="3" id="KW-1185">Reference proteome</keyword>
<evidence type="ECO:0000256" key="1">
    <source>
        <dbReference type="SAM" id="MobiDB-lite"/>
    </source>
</evidence>
<feature type="region of interest" description="Disordered" evidence="1">
    <location>
        <begin position="238"/>
        <end position="292"/>
    </location>
</feature>
<feature type="compositionally biased region" description="Polar residues" evidence="1">
    <location>
        <begin position="245"/>
        <end position="270"/>
    </location>
</feature>
<organism evidence="2 3">
    <name type="scientific">Rhizobium altiplani</name>
    <dbReference type="NCBI Taxonomy" id="1864509"/>
    <lineage>
        <taxon>Bacteria</taxon>
        <taxon>Pseudomonadati</taxon>
        <taxon>Pseudomonadota</taxon>
        <taxon>Alphaproteobacteria</taxon>
        <taxon>Hyphomicrobiales</taxon>
        <taxon>Rhizobiaceae</taxon>
        <taxon>Rhizobium/Agrobacterium group</taxon>
        <taxon>Rhizobium</taxon>
    </lineage>
</organism>
<feature type="region of interest" description="Disordered" evidence="1">
    <location>
        <begin position="309"/>
        <end position="386"/>
    </location>
</feature>
<protein>
    <submittedName>
        <fullName evidence="2">Uncharacterized protein</fullName>
    </submittedName>
</protein>
<dbReference type="OrthoDB" id="8378880at2"/>
<feature type="compositionally biased region" description="Basic and acidic residues" evidence="1">
    <location>
        <begin position="271"/>
        <end position="290"/>
    </location>
</feature>